<gene>
    <name evidence="1" type="ORF">A2828_00490</name>
</gene>
<protein>
    <submittedName>
        <fullName evidence="1">Uncharacterized protein</fullName>
    </submittedName>
</protein>
<dbReference type="AlphaFoldDB" id="A0A1G2PDJ0"/>
<sequence length="190" mass="21979">MKFYHFTYPQHVSRILTEGLKPGIETGNHNEYLLGSGDPNYIYLWSNKVIKLIGILAILEINPAITTRNTILLEVDLDKTSVERDYDQLLYLYRQMAANSDIEKRFNNTARALGVTLFEETSEADIIVAINNVPEESWVKKPGSYRIKEMSTLPRIVSWKTVIPFWIRMINFIVRPILQRLTRSNNTSTT</sequence>
<accession>A0A1G2PDJ0</accession>
<reference evidence="1 2" key="1">
    <citation type="journal article" date="2016" name="Nat. Commun.">
        <title>Thousands of microbial genomes shed light on interconnected biogeochemical processes in an aquifer system.</title>
        <authorList>
            <person name="Anantharaman K."/>
            <person name="Brown C.T."/>
            <person name="Hug L.A."/>
            <person name="Sharon I."/>
            <person name="Castelle C.J."/>
            <person name="Probst A.J."/>
            <person name="Thomas B.C."/>
            <person name="Singh A."/>
            <person name="Wilkins M.J."/>
            <person name="Karaoz U."/>
            <person name="Brodie E.L."/>
            <person name="Williams K.H."/>
            <person name="Hubbard S.S."/>
            <person name="Banfield J.F."/>
        </authorList>
    </citation>
    <scope>NUCLEOTIDE SEQUENCE [LARGE SCALE GENOMIC DNA]</scope>
</reference>
<dbReference type="EMBL" id="MHSR01000016">
    <property type="protein sequence ID" value="OHA46410.1"/>
    <property type="molecule type" value="Genomic_DNA"/>
</dbReference>
<proteinExistence type="predicted"/>
<comment type="caution">
    <text evidence="1">The sequence shown here is derived from an EMBL/GenBank/DDBJ whole genome shotgun (WGS) entry which is preliminary data.</text>
</comment>
<evidence type="ECO:0000313" key="1">
    <source>
        <dbReference type="EMBL" id="OHA46410.1"/>
    </source>
</evidence>
<evidence type="ECO:0000313" key="2">
    <source>
        <dbReference type="Proteomes" id="UP000178869"/>
    </source>
</evidence>
<organism evidence="1 2">
    <name type="scientific">Candidatus Terrybacteria bacterium RIFCSPHIGHO2_01_FULL_43_35</name>
    <dbReference type="NCBI Taxonomy" id="1802361"/>
    <lineage>
        <taxon>Bacteria</taxon>
        <taxon>Candidatus Terryibacteriota</taxon>
    </lineage>
</organism>
<dbReference type="Proteomes" id="UP000178869">
    <property type="component" value="Unassembled WGS sequence"/>
</dbReference>
<name>A0A1G2PDJ0_9BACT</name>